<dbReference type="STRING" id="188477.A0A3S0ZX76"/>
<name>A0A3S0ZX76_ELYCH</name>
<evidence type="ECO:0000313" key="3">
    <source>
        <dbReference type="EMBL" id="RUS88945.1"/>
    </source>
</evidence>
<dbReference type="InterPro" id="IPR036390">
    <property type="entry name" value="WH_DNA-bd_sf"/>
</dbReference>
<organism evidence="3 4">
    <name type="scientific">Elysia chlorotica</name>
    <name type="common">Eastern emerald elysia</name>
    <name type="synonym">Sea slug</name>
    <dbReference type="NCBI Taxonomy" id="188477"/>
    <lineage>
        <taxon>Eukaryota</taxon>
        <taxon>Metazoa</taxon>
        <taxon>Spiralia</taxon>
        <taxon>Lophotrochozoa</taxon>
        <taxon>Mollusca</taxon>
        <taxon>Gastropoda</taxon>
        <taxon>Heterobranchia</taxon>
        <taxon>Euthyneura</taxon>
        <taxon>Panpulmonata</taxon>
        <taxon>Sacoglossa</taxon>
        <taxon>Placobranchoidea</taxon>
        <taxon>Plakobranchidae</taxon>
        <taxon>Elysia</taxon>
    </lineage>
</organism>
<keyword evidence="4" id="KW-1185">Reference proteome</keyword>
<dbReference type="SMART" id="SM00526">
    <property type="entry name" value="H15"/>
    <property type="match status" value="1"/>
</dbReference>
<dbReference type="GO" id="GO:0006334">
    <property type="term" value="P:nucleosome assembly"/>
    <property type="evidence" value="ECO:0007669"/>
    <property type="project" value="InterPro"/>
</dbReference>
<dbReference type="InterPro" id="IPR036388">
    <property type="entry name" value="WH-like_DNA-bd_sf"/>
</dbReference>
<proteinExistence type="predicted"/>
<feature type="compositionally biased region" description="Low complexity" evidence="1">
    <location>
        <begin position="193"/>
        <end position="203"/>
    </location>
</feature>
<dbReference type="InterPro" id="IPR005818">
    <property type="entry name" value="Histone_H1/H5_H15"/>
</dbReference>
<evidence type="ECO:0000313" key="4">
    <source>
        <dbReference type="Proteomes" id="UP000271974"/>
    </source>
</evidence>
<reference evidence="3 4" key="1">
    <citation type="submission" date="2019-01" db="EMBL/GenBank/DDBJ databases">
        <title>A draft genome assembly of the solar-powered sea slug Elysia chlorotica.</title>
        <authorList>
            <person name="Cai H."/>
            <person name="Li Q."/>
            <person name="Fang X."/>
            <person name="Li J."/>
            <person name="Curtis N.E."/>
            <person name="Altenburger A."/>
            <person name="Shibata T."/>
            <person name="Feng M."/>
            <person name="Maeda T."/>
            <person name="Schwartz J.A."/>
            <person name="Shigenobu S."/>
            <person name="Lundholm N."/>
            <person name="Nishiyama T."/>
            <person name="Yang H."/>
            <person name="Hasebe M."/>
            <person name="Li S."/>
            <person name="Pierce S.K."/>
            <person name="Wang J."/>
        </authorList>
    </citation>
    <scope>NUCLEOTIDE SEQUENCE [LARGE SCALE GENOMIC DNA]</scope>
    <source>
        <strain evidence="3">EC2010</strain>
        <tissue evidence="3">Whole organism of an adult</tissue>
    </source>
</reference>
<dbReference type="EMBL" id="RQTK01000070">
    <property type="protein sequence ID" value="RUS88945.1"/>
    <property type="molecule type" value="Genomic_DNA"/>
</dbReference>
<sequence>MTSPEKCAMSPTVVAPKSPKAHAKKKTTPTQQPVRPKSSNPTLSIAVIEVLKANKGSKGVSLKAIKTGVIELYPDMQENFSNVRLHKAISKGIEEGSIIRPKGSEDAGFTGRFLLNRTFISDKEKEAKQKIKEKEKKKAASEAAKKETKPRAKSPSAPPKAKKDAAKKKTPTKVAAKDMKSPQANGLSKVKKVAAATKASKSPVAKKQKGKSPKTEAKTAGPKTPKTAARKKITSSTPKVSKSATAGAKQKTASAKKLNVKKTAKK</sequence>
<feature type="compositionally biased region" description="Low complexity" evidence="1">
    <location>
        <begin position="28"/>
        <end position="37"/>
    </location>
</feature>
<dbReference type="GO" id="GO:0000786">
    <property type="term" value="C:nucleosome"/>
    <property type="evidence" value="ECO:0007669"/>
    <property type="project" value="InterPro"/>
</dbReference>
<dbReference type="GO" id="GO:0003677">
    <property type="term" value="F:DNA binding"/>
    <property type="evidence" value="ECO:0007669"/>
    <property type="project" value="InterPro"/>
</dbReference>
<feature type="domain" description="H15" evidence="2">
    <location>
        <begin position="39"/>
        <end position="117"/>
    </location>
</feature>
<gene>
    <name evidence="3" type="ORF">EGW08_003281</name>
</gene>
<evidence type="ECO:0000256" key="1">
    <source>
        <dbReference type="SAM" id="MobiDB-lite"/>
    </source>
</evidence>
<evidence type="ECO:0000259" key="2">
    <source>
        <dbReference type="PROSITE" id="PS51504"/>
    </source>
</evidence>
<dbReference type="AlphaFoldDB" id="A0A3S0ZX76"/>
<dbReference type="Proteomes" id="UP000271974">
    <property type="component" value="Unassembled WGS sequence"/>
</dbReference>
<dbReference type="OrthoDB" id="1110759at2759"/>
<dbReference type="SUPFAM" id="SSF46785">
    <property type="entry name" value="Winged helix' DNA-binding domain"/>
    <property type="match status" value="1"/>
</dbReference>
<dbReference type="Gene3D" id="1.10.10.10">
    <property type="entry name" value="Winged helix-like DNA-binding domain superfamily/Winged helix DNA-binding domain"/>
    <property type="match status" value="1"/>
</dbReference>
<dbReference type="PROSITE" id="PS51504">
    <property type="entry name" value="H15"/>
    <property type="match status" value="1"/>
</dbReference>
<feature type="region of interest" description="Disordered" evidence="1">
    <location>
        <begin position="121"/>
        <end position="266"/>
    </location>
</feature>
<feature type="region of interest" description="Disordered" evidence="1">
    <location>
        <begin position="1"/>
        <end position="40"/>
    </location>
</feature>
<dbReference type="Pfam" id="PF00538">
    <property type="entry name" value="Linker_histone"/>
    <property type="match status" value="1"/>
</dbReference>
<feature type="compositionally biased region" description="Basic and acidic residues" evidence="1">
    <location>
        <begin position="121"/>
        <end position="150"/>
    </location>
</feature>
<accession>A0A3S0ZX76</accession>
<feature type="compositionally biased region" description="Polar residues" evidence="1">
    <location>
        <begin position="234"/>
        <end position="244"/>
    </location>
</feature>
<comment type="caution">
    <text evidence="3">The sequence shown here is derived from an EMBL/GenBank/DDBJ whole genome shotgun (WGS) entry which is preliminary data.</text>
</comment>
<protein>
    <recommendedName>
        <fullName evidence="2">H15 domain-containing protein</fullName>
    </recommendedName>
</protein>